<keyword evidence="2" id="KW-0804">Transcription</keyword>
<dbReference type="InterPro" id="IPR025996">
    <property type="entry name" value="MT1864/Rv1816-like_C"/>
</dbReference>
<protein>
    <submittedName>
        <fullName evidence="4">TetR family transcriptional regulator</fullName>
    </submittedName>
</protein>
<dbReference type="SUPFAM" id="SSF48498">
    <property type="entry name" value="Tetracyclin repressor-like, C-terminal domain"/>
    <property type="match status" value="1"/>
</dbReference>
<dbReference type="Gene3D" id="1.10.10.60">
    <property type="entry name" value="Homeodomain-like"/>
    <property type="match status" value="1"/>
</dbReference>
<accession>A0A3N2BFY5</accession>
<evidence type="ECO:0000259" key="3">
    <source>
        <dbReference type="Pfam" id="PF13305"/>
    </source>
</evidence>
<feature type="domain" description="HTH-type transcriptional regulator MT1864/Rv1816-like C-terminal" evidence="3">
    <location>
        <begin position="83"/>
        <end position="179"/>
    </location>
</feature>
<proteinExistence type="predicted"/>
<dbReference type="EMBL" id="RKHK01000001">
    <property type="protein sequence ID" value="ROR74135.1"/>
    <property type="molecule type" value="Genomic_DNA"/>
</dbReference>
<dbReference type="InterPro" id="IPR009057">
    <property type="entry name" value="Homeodomain-like_sf"/>
</dbReference>
<dbReference type="Proteomes" id="UP000280668">
    <property type="component" value="Unassembled WGS sequence"/>
</dbReference>
<dbReference type="OrthoDB" id="3784817at2"/>
<dbReference type="Pfam" id="PF13305">
    <property type="entry name" value="TetR_C_33"/>
    <property type="match status" value="1"/>
</dbReference>
<evidence type="ECO:0000313" key="4">
    <source>
        <dbReference type="EMBL" id="ROR74135.1"/>
    </source>
</evidence>
<sequence>MPRVGLTTAVVVETAAQMLDERDGEGVNVASLAERLGVKPPSLYKHVDGMPGLRRGVMLRAKAELAEALGRAAIGKARDDAVRSAAMAYREWATAHPAQYRMAMRAPVSGDHEDEDVSATLVEVLYTILSGYRIAEEDLVDAARFFRATLHGFVDLETTGAFQLPRSLERSYERSIASLTSALHSWGEP</sequence>
<evidence type="ECO:0000313" key="5">
    <source>
        <dbReference type="Proteomes" id="UP000280668"/>
    </source>
</evidence>
<dbReference type="InterPro" id="IPR036271">
    <property type="entry name" value="Tet_transcr_reg_TetR-rel_C_sf"/>
</dbReference>
<name>A0A3N2BFY5_9MICO</name>
<gene>
    <name evidence="4" type="ORF">EDD31_2535</name>
</gene>
<keyword evidence="5" id="KW-1185">Reference proteome</keyword>
<keyword evidence="1" id="KW-0805">Transcription regulation</keyword>
<comment type="caution">
    <text evidence="4">The sequence shown here is derived from an EMBL/GenBank/DDBJ whole genome shotgun (WGS) entry which is preliminary data.</text>
</comment>
<evidence type="ECO:0000256" key="2">
    <source>
        <dbReference type="ARBA" id="ARBA00023163"/>
    </source>
</evidence>
<evidence type="ECO:0000256" key="1">
    <source>
        <dbReference type="ARBA" id="ARBA00023015"/>
    </source>
</evidence>
<organism evidence="4 5">
    <name type="scientific">Bogoriella caseilytica</name>
    <dbReference type="NCBI Taxonomy" id="56055"/>
    <lineage>
        <taxon>Bacteria</taxon>
        <taxon>Bacillati</taxon>
        <taxon>Actinomycetota</taxon>
        <taxon>Actinomycetes</taxon>
        <taxon>Micrococcales</taxon>
        <taxon>Bogoriellaceae</taxon>
        <taxon>Bogoriella</taxon>
    </lineage>
</organism>
<dbReference type="SUPFAM" id="SSF46689">
    <property type="entry name" value="Homeodomain-like"/>
    <property type="match status" value="1"/>
</dbReference>
<dbReference type="Gene3D" id="1.10.357.10">
    <property type="entry name" value="Tetracycline Repressor, domain 2"/>
    <property type="match status" value="1"/>
</dbReference>
<dbReference type="AlphaFoldDB" id="A0A3N2BFY5"/>
<reference evidence="4 5" key="1">
    <citation type="submission" date="2018-11" db="EMBL/GenBank/DDBJ databases">
        <title>Sequencing the genomes of 1000 actinobacteria strains.</title>
        <authorList>
            <person name="Klenk H.-P."/>
        </authorList>
    </citation>
    <scope>NUCLEOTIDE SEQUENCE [LARGE SCALE GENOMIC DNA]</scope>
    <source>
        <strain evidence="4 5">DSM 11294</strain>
    </source>
</reference>